<evidence type="ECO:0000256" key="1">
    <source>
        <dbReference type="SAM" id="SignalP"/>
    </source>
</evidence>
<evidence type="ECO:0000313" key="3">
    <source>
        <dbReference type="EMBL" id="QWG04050.1"/>
    </source>
</evidence>
<reference evidence="3 4" key="1">
    <citation type="submission" date="2021-05" db="EMBL/GenBank/DDBJ databases">
        <title>Comparative genomic studies on the polysaccharide-degrading batcterial strains of the Flammeovirga genus.</title>
        <authorList>
            <person name="Zewei F."/>
            <person name="Zheng Z."/>
            <person name="Yu L."/>
            <person name="Ruyue G."/>
            <person name="Yanhong M."/>
            <person name="Yuanyuan C."/>
            <person name="Jingyan G."/>
            <person name="Wenjun H."/>
        </authorList>
    </citation>
    <scope>NUCLEOTIDE SEQUENCE [LARGE SCALE GENOMIC DNA]</scope>
    <source>
        <strain evidence="3 4">NBRC:100898</strain>
    </source>
</reference>
<dbReference type="Pfam" id="PF13568">
    <property type="entry name" value="OMP_b-brl_2"/>
    <property type="match status" value="1"/>
</dbReference>
<keyword evidence="1" id="KW-0732">Signal</keyword>
<dbReference type="KEGG" id="fya:KMW28_24470"/>
<feature type="chain" id="PRO_5043847283" evidence="1">
    <location>
        <begin position="22"/>
        <end position="225"/>
    </location>
</feature>
<dbReference type="InterPro" id="IPR025665">
    <property type="entry name" value="Beta-barrel_OMP_2"/>
</dbReference>
<name>A0AAX1N949_9BACT</name>
<sequence length="225" mass="26424">MNYKFLLLLFTVTLFSNLATAQGFYIEAGTNLSDLNQPKENHIAPTKYQLGYQIGASKDIPIKNNFSFFPKLMFAYKREYFEEYFYLPNDLGLNSRYGFNTNTKEYHLEIPLNFKYKFDLKSSSVFILFGPYLNILISDNSKSELVINNIPEPFDLGKMSFSRNLDYGFNFGVGYQKKRFIVNASMDYGLYRDISTEYSDEFSEFNTTYSNRNFTYRLQVGYQIF</sequence>
<accession>A0AAX1N949</accession>
<dbReference type="AlphaFoldDB" id="A0AAX1N949"/>
<evidence type="ECO:0000259" key="2">
    <source>
        <dbReference type="Pfam" id="PF13568"/>
    </source>
</evidence>
<keyword evidence="4" id="KW-1185">Reference proteome</keyword>
<feature type="domain" description="Outer membrane protein beta-barrel" evidence="2">
    <location>
        <begin position="26"/>
        <end position="190"/>
    </location>
</feature>
<dbReference type="RefSeq" id="WP_169663545.1">
    <property type="nucleotide sequence ID" value="NZ_CP076133.1"/>
</dbReference>
<protein>
    <submittedName>
        <fullName evidence="3">Outer membrane beta-barrel protein</fullName>
    </submittedName>
</protein>
<dbReference type="EMBL" id="CP076133">
    <property type="protein sequence ID" value="QWG04050.1"/>
    <property type="molecule type" value="Genomic_DNA"/>
</dbReference>
<feature type="signal peptide" evidence="1">
    <location>
        <begin position="1"/>
        <end position="21"/>
    </location>
</feature>
<proteinExistence type="predicted"/>
<dbReference type="Proteomes" id="UP000678679">
    <property type="component" value="Chromosome 2"/>
</dbReference>
<evidence type="ECO:0000313" key="4">
    <source>
        <dbReference type="Proteomes" id="UP000678679"/>
    </source>
</evidence>
<organism evidence="3 4">
    <name type="scientific">Flammeovirga yaeyamensis</name>
    <dbReference type="NCBI Taxonomy" id="367791"/>
    <lineage>
        <taxon>Bacteria</taxon>
        <taxon>Pseudomonadati</taxon>
        <taxon>Bacteroidota</taxon>
        <taxon>Cytophagia</taxon>
        <taxon>Cytophagales</taxon>
        <taxon>Flammeovirgaceae</taxon>
        <taxon>Flammeovirga</taxon>
    </lineage>
</organism>
<gene>
    <name evidence="3" type="ORF">KMW28_24470</name>
</gene>